<dbReference type="SUPFAM" id="SSF63737">
    <property type="entry name" value="Leukotriene A4 hydrolase N-terminal domain"/>
    <property type="match status" value="1"/>
</dbReference>
<dbReference type="AlphaFoldDB" id="A0A0B1TCI1"/>
<dbReference type="InterPro" id="IPR042097">
    <property type="entry name" value="Aminopeptidase_N-like_N_sf"/>
</dbReference>
<keyword evidence="2" id="KW-1185">Reference proteome</keyword>
<name>A0A0B1TCI1_OESDE</name>
<dbReference type="OrthoDB" id="10031169at2759"/>
<organism evidence="1 2">
    <name type="scientific">Oesophagostomum dentatum</name>
    <name type="common">Nodular worm</name>
    <dbReference type="NCBI Taxonomy" id="61180"/>
    <lineage>
        <taxon>Eukaryota</taxon>
        <taxon>Metazoa</taxon>
        <taxon>Ecdysozoa</taxon>
        <taxon>Nematoda</taxon>
        <taxon>Chromadorea</taxon>
        <taxon>Rhabditida</taxon>
        <taxon>Rhabditina</taxon>
        <taxon>Rhabditomorpha</taxon>
        <taxon>Strongyloidea</taxon>
        <taxon>Strongylidae</taxon>
        <taxon>Oesophagostomum</taxon>
    </lineage>
</organism>
<accession>A0A0B1TCI1</accession>
<feature type="non-terminal residue" evidence="1">
    <location>
        <position position="1"/>
    </location>
</feature>
<gene>
    <name evidence="1" type="ORF">OESDEN_07046</name>
</gene>
<dbReference type="EMBL" id="KN550977">
    <property type="protein sequence ID" value="KHJ93045.1"/>
    <property type="molecule type" value="Genomic_DNA"/>
</dbReference>
<proteinExistence type="predicted"/>
<dbReference type="Gene3D" id="2.60.40.1730">
    <property type="entry name" value="tricorn interacting facor f3 domain"/>
    <property type="match status" value="1"/>
</dbReference>
<reference evidence="1 2" key="1">
    <citation type="submission" date="2014-03" db="EMBL/GenBank/DDBJ databases">
        <title>Draft genome of the hookworm Oesophagostomum dentatum.</title>
        <authorList>
            <person name="Mitreva M."/>
        </authorList>
    </citation>
    <scope>NUCLEOTIDE SEQUENCE [LARGE SCALE GENOMIC DNA]</scope>
    <source>
        <strain evidence="1 2">OD-Hann</strain>
    </source>
</reference>
<evidence type="ECO:0000313" key="2">
    <source>
        <dbReference type="Proteomes" id="UP000053660"/>
    </source>
</evidence>
<sequence>GTNIRVDVRKFTSVNNRDVTYAQIAPRWNRNAPVMVGTLLTAGSAMKIFPAMDNPAHRATVDLCVRFTPRGHVRSNSPMKSVEEGMTCFARTFPVSTQQIGFAAFEKAETLIYNRTVLDDVYIPSVEIVFSLNKNFKREKHEWIYNEASKASRFENDPVDEFPLPTRVVETRLCTNPSIFALYPRIGHFAGSPSRAPVLYLSTRLPDSLGHPTMDLRGHLYVHGR</sequence>
<evidence type="ECO:0000313" key="1">
    <source>
        <dbReference type="EMBL" id="KHJ93045.1"/>
    </source>
</evidence>
<dbReference type="Proteomes" id="UP000053660">
    <property type="component" value="Unassembled WGS sequence"/>
</dbReference>
<protein>
    <submittedName>
        <fullName evidence="1">Uncharacterized protein</fullName>
    </submittedName>
</protein>